<evidence type="ECO:0000313" key="2">
    <source>
        <dbReference type="Proteomes" id="UP001215598"/>
    </source>
</evidence>
<reference evidence="1" key="1">
    <citation type="submission" date="2023-03" db="EMBL/GenBank/DDBJ databases">
        <title>Massive genome expansion in bonnet fungi (Mycena s.s.) driven by repeated elements and novel gene families across ecological guilds.</title>
        <authorList>
            <consortium name="Lawrence Berkeley National Laboratory"/>
            <person name="Harder C.B."/>
            <person name="Miyauchi S."/>
            <person name="Viragh M."/>
            <person name="Kuo A."/>
            <person name="Thoen E."/>
            <person name="Andreopoulos B."/>
            <person name="Lu D."/>
            <person name="Skrede I."/>
            <person name="Drula E."/>
            <person name="Henrissat B."/>
            <person name="Morin E."/>
            <person name="Kohler A."/>
            <person name="Barry K."/>
            <person name="LaButti K."/>
            <person name="Morin E."/>
            <person name="Salamov A."/>
            <person name="Lipzen A."/>
            <person name="Mereny Z."/>
            <person name="Hegedus B."/>
            <person name="Baldrian P."/>
            <person name="Stursova M."/>
            <person name="Weitz H."/>
            <person name="Taylor A."/>
            <person name="Grigoriev I.V."/>
            <person name="Nagy L.G."/>
            <person name="Martin F."/>
            <person name="Kauserud H."/>
        </authorList>
    </citation>
    <scope>NUCLEOTIDE SEQUENCE</scope>
    <source>
        <strain evidence="1">CBHHK182m</strain>
    </source>
</reference>
<accession>A0AAD7MBF6</accession>
<sequence>MHRAYGRRLRLRPPSRGNSLSIFPIASACLIRIFLPHNSLRRSWAHRSAPALLPRVAPIVFAGASNRVGKRCAPYVREVQPQIGLCPRRHVRHHHRGHGLWGAGRNRVAAGEPGAFSSWDSPKAAAFVIVRALRNSEVALSTTLAVLLFFSKPSLLPPSCVPCTKPLRGMFLAFLESKNT</sequence>
<name>A0AAD7MBF6_9AGAR</name>
<evidence type="ECO:0000313" key="1">
    <source>
        <dbReference type="EMBL" id="KAJ7709367.1"/>
    </source>
</evidence>
<dbReference type="PROSITE" id="PS51257">
    <property type="entry name" value="PROKAR_LIPOPROTEIN"/>
    <property type="match status" value="1"/>
</dbReference>
<gene>
    <name evidence="1" type="ORF">B0H16DRAFT_648716</name>
</gene>
<protein>
    <submittedName>
        <fullName evidence="1">Uncharacterized protein</fullName>
    </submittedName>
</protein>
<comment type="caution">
    <text evidence="1">The sequence shown here is derived from an EMBL/GenBank/DDBJ whole genome shotgun (WGS) entry which is preliminary data.</text>
</comment>
<dbReference type="AlphaFoldDB" id="A0AAD7MBF6"/>
<keyword evidence="2" id="KW-1185">Reference proteome</keyword>
<proteinExistence type="predicted"/>
<dbReference type="EMBL" id="JARKIB010000419">
    <property type="protein sequence ID" value="KAJ7709367.1"/>
    <property type="molecule type" value="Genomic_DNA"/>
</dbReference>
<dbReference type="Proteomes" id="UP001215598">
    <property type="component" value="Unassembled WGS sequence"/>
</dbReference>
<organism evidence="1 2">
    <name type="scientific">Mycena metata</name>
    <dbReference type="NCBI Taxonomy" id="1033252"/>
    <lineage>
        <taxon>Eukaryota</taxon>
        <taxon>Fungi</taxon>
        <taxon>Dikarya</taxon>
        <taxon>Basidiomycota</taxon>
        <taxon>Agaricomycotina</taxon>
        <taxon>Agaricomycetes</taxon>
        <taxon>Agaricomycetidae</taxon>
        <taxon>Agaricales</taxon>
        <taxon>Marasmiineae</taxon>
        <taxon>Mycenaceae</taxon>
        <taxon>Mycena</taxon>
    </lineage>
</organism>